<feature type="domain" description="HemY N-terminal" evidence="11">
    <location>
        <begin position="27"/>
        <end position="133"/>
    </location>
</feature>
<feature type="transmembrane region" description="Helical" evidence="10">
    <location>
        <begin position="42"/>
        <end position="64"/>
    </location>
</feature>
<keyword evidence="13" id="KW-1185">Reference proteome</keyword>
<dbReference type="GO" id="GO:0005886">
    <property type="term" value="C:plasma membrane"/>
    <property type="evidence" value="ECO:0007669"/>
    <property type="project" value="UniProtKB-SubCell"/>
</dbReference>
<evidence type="ECO:0000313" key="13">
    <source>
        <dbReference type="Proteomes" id="UP000027318"/>
    </source>
</evidence>
<dbReference type="PATRIC" id="fig|267850.7.peg.400"/>
<dbReference type="InterPro" id="IPR011990">
    <property type="entry name" value="TPR-like_helical_dom_sf"/>
</dbReference>
<evidence type="ECO:0000256" key="3">
    <source>
        <dbReference type="ARBA" id="ARBA00004744"/>
    </source>
</evidence>
<evidence type="ECO:0000313" key="12">
    <source>
        <dbReference type="EMBL" id="KDE41099.1"/>
    </source>
</evidence>
<protein>
    <submittedName>
        <fullName evidence="12">EC-HemY protein</fullName>
    </submittedName>
</protein>
<evidence type="ECO:0000256" key="10">
    <source>
        <dbReference type="SAM" id="Phobius"/>
    </source>
</evidence>
<accession>A0A063Y614</accession>
<gene>
    <name evidence="12" type="ORF">ADINL_0404</name>
</gene>
<comment type="subcellular location">
    <subcellularLocation>
        <location evidence="2">Cell inner membrane</location>
        <topology evidence="2">Multi-pass membrane protein</topology>
    </subcellularLocation>
</comment>
<dbReference type="STRING" id="267850.ADINL_0404"/>
<dbReference type="InterPro" id="IPR010817">
    <property type="entry name" value="HemY_N"/>
</dbReference>
<comment type="function">
    <text evidence="1">Involved in a late step of protoheme IX synthesis.</text>
</comment>
<evidence type="ECO:0000256" key="8">
    <source>
        <dbReference type="ARBA" id="ARBA00023136"/>
    </source>
</evidence>
<evidence type="ECO:0000259" key="11">
    <source>
        <dbReference type="Pfam" id="PF07219"/>
    </source>
</evidence>
<keyword evidence="8 10" id="KW-0472">Membrane</keyword>
<dbReference type="UniPathway" id="UPA00252"/>
<dbReference type="GO" id="GO:0006779">
    <property type="term" value="P:porphyrin-containing compound biosynthetic process"/>
    <property type="evidence" value="ECO:0007669"/>
    <property type="project" value="UniProtKB-KW"/>
</dbReference>
<evidence type="ECO:0000256" key="2">
    <source>
        <dbReference type="ARBA" id="ARBA00004429"/>
    </source>
</evidence>
<dbReference type="EMBL" id="JMSZ01000010">
    <property type="protein sequence ID" value="KDE41099.1"/>
    <property type="molecule type" value="Genomic_DNA"/>
</dbReference>
<dbReference type="NCBIfam" id="TIGR00540">
    <property type="entry name" value="TPR_hemY_coli"/>
    <property type="match status" value="1"/>
</dbReference>
<dbReference type="InterPro" id="IPR005254">
    <property type="entry name" value="Heme_biosyn_assoc_TPR_pro"/>
</dbReference>
<dbReference type="Proteomes" id="UP000027318">
    <property type="component" value="Unassembled WGS sequence"/>
</dbReference>
<name>A0A063Y614_9GAMM</name>
<evidence type="ECO:0000256" key="4">
    <source>
        <dbReference type="ARBA" id="ARBA00022475"/>
    </source>
</evidence>
<dbReference type="Pfam" id="PF07219">
    <property type="entry name" value="HemY_N"/>
    <property type="match status" value="1"/>
</dbReference>
<sequence>MKRLFLLLLLTLVVGAWAGQMMVTDAGYVLLAYNYTTVETTLWVFIVGVLLAFILLHLMLNLLFNLRLPGGRFRLWRSASRQRSARKKTLQGLLALSEGDWQKAQRTLTRSAADADMPIINLIAAAKAAQENGDATGADDLLKKAQQAMPEASLAISLTQAQIQVSRGQLEAALANLLKLRRKQPNNKQILNLLVEVCSQLHDWQGIADILPQLRRNKVMTADRLARLEQETLLHLLKKQRIPAAGAPLEPEQQVRHLQSLWVTFPETASRYDEVVAEYVDQLMAVQGYKPAETLLRQRLEQRWSETLAPLYGLLKSDKPRKLYQQAQHWLSQHEQSPGLYLTLARLAAQCSLWSEAVGFYERSLEIEANLQVCGELARLLEQLEQPERATQVRDQTFRQMTEGLPNLPTPQPALNAAE</sequence>
<comment type="pathway">
    <text evidence="3">Porphyrin-containing compound metabolism; protoheme biosynthesis.</text>
</comment>
<evidence type="ECO:0000256" key="7">
    <source>
        <dbReference type="ARBA" id="ARBA00022989"/>
    </source>
</evidence>
<dbReference type="AlphaFoldDB" id="A0A063Y614"/>
<keyword evidence="9" id="KW-0627">Porphyrin biosynthesis</keyword>
<keyword evidence="7 10" id="KW-1133">Transmembrane helix</keyword>
<evidence type="ECO:0000256" key="9">
    <source>
        <dbReference type="ARBA" id="ARBA00023244"/>
    </source>
</evidence>
<organism evidence="12 13">
    <name type="scientific">Nitrincola lacisaponensis</name>
    <dbReference type="NCBI Taxonomy" id="267850"/>
    <lineage>
        <taxon>Bacteria</taxon>
        <taxon>Pseudomonadati</taxon>
        <taxon>Pseudomonadota</taxon>
        <taxon>Gammaproteobacteria</taxon>
        <taxon>Oceanospirillales</taxon>
        <taxon>Oceanospirillaceae</taxon>
        <taxon>Nitrincola</taxon>
    </lineage>
</organism>
<dbReference type="RefSeq" id="WP_036543357.1">
    <property type="nucleotide sequence ID" value="NZ_JMSZ01000010.1"/>
</dbReference>
<evidence type="ECO:0000256" key="5">
    <source>
        <dbReference type="ARBA" id="ARBA00022519"/>
    </source>
</evidence>
<proteinExistence type="predicted"/>
<comment type="caution">
    <text evidence="12">The sequence shown here is derived from an EMBL/GenBank/DDBJ whole genome shotgun (WGS) entry which is preliminary data.</text>
</comment>
<keyword evidence="6 10" id="KW-0812">Transmembrane</keyword>
<evidence type="ECO:0000256" key="6">
    <source>
        <dbReference type="ARBA" id="ARBA00022692"/>
    </source>
</evidence>
<keyword evidence="5" id="KW-0997">Cell inner membrane</keyword>
<dbReference type="Gene3D" id="1.25.40.10">
    <property type="entry name" value="Tetratricopeptide repeat domain"/>
    <property type="match status" value="2"/>
</dbReference>
<reference evidence="12 13" key="1">
    <citation type="journal article" date="2005" name="Int. J. Syst. Evol. Microbiol.">
        <title>Nitrincola lacisaponensis gen. nov., sp. nov., a novel alkaliphilic bacterium isolated from an alkaline, saline lake.</title>
        <authorList>
            <person name="Dimitriu P.A."/>
            <person name="Shukla S.K."/>
            <person name="Conradt J."/>
            <person name="Marquez M.C."/>
            <person name="Ventosa A."/>
            <person name="Maglia A."/>
            <person name="Peyton B.M."/>
            <person name="Pinkart H.C."/>
            <person name="Mormile M.R."/>
        </authorList>
    </citation>
    <scope>NUCLEOTIDE SEQUENCE [LARGE SCALE GENOMIC DNA]</scope>
    <source>
        <strain evidence="12 13">4CA</strain>
    </source>
</reference>
<evidence type="ECO:0000256" key="1">
    <source>
        <dbReference type="ARBA" id="ARBA00002962"/>
    </source>
</evidence>
<keyword evidence="4" id="KW-1003">Cell membrane</keyword>
<dbReference type="GO" id="GO:0042168">
    <property type="term" value="P:heme metabolic process"/>
    <property type="evidence" value="ECO:0007669"/>
    <property type="project" value="InterPro"/>
</dbReference>
<dbReference type="SUPFAM" id="SSF48452">
    <property type="entry name" value="TPR-like"/>
    <property type="match status" value="2"/>
</dbReference>
<dbReference type="OrthoDB" id="7053339at2"/>